<evidence type="ECO:0000256" key="7">
    <source>
        <dbReference type="ARBA" id="ARBA00049929"/>
    </source>
</evidence>
<dbReference type="GO" id="GO:0004830">
    <property type="term" value="F:tryptophan-tRNA ligase activity"/>
    <property type="evidence" value="ECO:0007669"/>
    <property type="project" value="UniProtKB-UniRule"/>
</dbReference>
<dbReference type="PANTHER" id="PTHR43766:SF1">
    <property type="entry name" value="TRYPTOPHAN--TRNA LIGASE, MITOCHONDRIAL"/>
    <property type="match status" value="1"/>
</dbReference>
<keyword evidence="6 8" id="KW-0030">Aminoacyl-tRNA synthetase</keyword>
<dbReference type="CDD" id="cd00806">
    <property type="entry name" value="TrpRS_core"/>
    <property type="match status" value="1"/>
</dbReference>
<evidence type="ECO:0000313" key="10">
    <source>
        <dbReference type="EMBL" id="QOY87274.1"/>
    </source>
</evidence>
<feature type="binding site" evidence="8">
    <location>
        <position position="133"/>
    </location>
    <ligand>
        <name>L-tryptophan</name>
        <dbReference type="ChEBI" id="CHEBI:57912"/>
    </ligand>
</feature>
<keyword evidence="5 8" id="KW-0648">Protein biosynthesis</keyword>
<proteinExistence type="inferred from homology"/>
<feature type="binding site" evidence="8">
    <location>
        <begin position="193"/>
        <end position="197"/>
    </location>
    <ligand>
        <name>ATP</name>
        <dbReference type="ChEBI" id="CHEBI:30616"/>
    </ligand>
</feature>
<dbReference type="GO" id="GO:0005524">
    <property type="term" value="F:ATP binding"/>
    <property type="evidence" value="ECO:0007669"/>
    <property type="project" value="UniProtKB-UniRule"/>
</dbReference>
<dbReference type="PRINTS" id="PR01039">
    <property type="entry name" value="TRNASYNTHTRP"/>
</dbReference>
<dbReference type="AlphaFoldDB" id="A0A7S7NPD5"/>
<sequence length="328" mass="36185">MKPRVLSGIQPTGSLHIGNYLGALKNWVRMQHDYECVFCIVDLHAITLYQEPAELRRKIEQTAAIFLAAGIDPRISSVVVQSTVAAHAELCWLLTCVTPIGWLERMTQYKDKSAKQESISDGLLQYPVLMAADILLYKANAVPVGDDQSQHLELTRDLAQRFNAQYGDTFVMPETKLPSVGARIMGLDDPTKKMSKSETGSGHAIALLDEPSVIRKKLMRATTDSGTGVDFDNMGAGVANLLAIHQSFTGWTDDQIRNHFAGLRYGDLKKTVAEAVVAGLEPIQQRYKEITADPAYLKGVLREAAERVAPVANDTVRLVKQRMGIYTD</sequence>
<protein>
    <recommendedName>
        <fullName evidence="8">Tryptophan--tRNA ligase</fullName>
        <ecNumber evidence="8">6.1.1.2</ecNumber>
    </recommendedName>
    <alternativeName>
        <fullName evidence="8">Tryptophanyl-tRNA synthetase</fullName>
        <shortName evidence="8">TrpRS</shortName>
    </alternativeName>
</protein>
<dbReference type="EC" id="6.1.1.2" evidence="8"/>
<evidence type="ECO:0000256" key="9">
    <source>
        <dbReference type="RuleBase" id="RU363036"/>
    </source>
</evidence>
<evidence type="ECO:0000256" key="4">
    <source>
        <dbReference type="ARBA" id="ARBA00022840"/>
    </source>
</evidence>
<dbReference type="EMBL" id="CP063849">
    <property type="protein sequence ID" value="QOY87274.1"/>
    <property type="molecule type" value="Genomic_DNA"/>
</dbReference>
<keyword evidence="8" id="KW-0963">Cytoplasm</keyword>
<evidence type="ECO:0000256" key="8">
    <source>
        <dbReference type="HAMAP-Rule" id="MF_00140"/>
    </source>
</evidence>
<gene>
    <name evidence="8 10" type="primary">trpS</name>
    <name evidence="10" type="ORF">IRI77_31640</name>
</gene>
<keyword evidence="3 8" id="KW-0547">Nucleotide-binding</keyword>
<feature type="short sequence motif" description="'HIGH' region" evidence="8">
    <location>
        <begin position="11"/>
        <end position="19"/>
    </location>
</feature>
<evidence type="ECO:0000313" key="11">
    <source>
        <dbReference type="Proteomes" id="UP000593892"/>
    </source>
</evidence>
<name>A0A7S7NPD5_PALFE</name>
<dbReference type="GO" id="GO:0005829">
    <property type="term" value="C:cytosol"/>
    <property type="evidence" value="ECO:0007669"/>
    <property type="project" value="TreeGrafter"/>
</dbReference>
<evidence type="ECO:0000256" key="3">
    <source>
        <dbReference type="ARBA" id="ARBA00022741"/>
    </source>
</evidence>
<dbReference type="InterPro" id="IPR001412">
    <property type="entry name" value="aa-tRNA-synth_I_CS"/>
</dbReference>
<dbReference type="InterPro" id="IPR002305">
    <property type="entry name" value="aa-tRNA-synth_Ic"/>
</dbReference>
<dbReference type="Proteomes" id="UP000593892">
    <property type="component" value="Chromosome"/>
</dbReference>
<dbReference type="PANTHER" id="PTHR43766">
    <property type="entry name" value="TRYPTOPHAN--TRNA LIGASE, MITOCHONDRIAL"/>
    <property type="match status" value="1"/>
</dbReference>
<feature type="binding site" evidence="8">
    <location>
        <begin position="10"/>
        <end position="12"/>
    </location>
    <ligand>
        <name>ATP</name>
        <dbReference type="ChEBI" id="CHEBI:30616"/>
    </ligand>
</feature>
<dbReference type="Gene3D" id="1.10.240.10">
    <property type="entry name" value="Tyrosyl-Transfer RNA Synthetase"/>
    <property type="match status" value="1"/>
</dbReference>
<feature type="short sequence motif" description="'KMSKS' region" evidence="8">
    <location>
        <begin position="193"/>
        <end position="197"/>
    </location>
</feature>
<dbReference type="KEGG" id="pfer:IRI77_31640"/>
<comment type="catalytic activity">
    <reaction evidence="7 8">
        <text>tRNA(Trp) + L-tryptophan + ATP = L-tryptophyl-tRNA(Trp) + AMP + diphosphate + H(+)</text>
        <dbReference type="Rhea" id="RHEA:24080"/>
        <dbReference type="Rhea" id="RHEA-COMP:9671"/>
        <dbReference type="Rhea" id="RHEA-COMP:9705"/>
        <dbReference type="ChEBI" id="CHEBI:15378"/>
        <dbReference type="ChEBI" id="CHEBI:30616"/>
        <dbReference type="ChEBI" id="CHEBI:33019"/>
        <dbReference type="ChEBI" id="CHEBI:57912"/>
        <dbReference type="ChEBI" id="CHEBI:78442"/>
        <dbReference type="ChEBI" id="CHEBI:78535"/>
        <dbReference type="ChEBI" id="CHEBI:456215"/>
        <dbReference type="EC" id="6.1.1.2"/>
    </reaction>
</comment>
<feature type="binding site" evidence="8">
    <location>
        <position position="184"/>
    </location>
    <ligand>
        <name>ATP</name>
        <dbReference type="ChEBI" id="CHEBI:30616"/>
    </ligand>
</feature>
<evidence type="ECO:0000256" key="5">
    <source>
        <dbReference type="ARBA" id="ARBA00022917"/>
    </source>
</evidence>
<dbReference type="InterPro" id="IPR014729">
    <property type="entry name" value="Rossmann-like_a/b/a_fold"/>
</dbReference>
<evidence type="ECO:0000256" key="2">
    <source>
        <dbReference type="ARBA" id="ARBA00022598"/>
    </source>
</evidence>
<dbReference type="NCBIfam" id="TIGR00233">
    <property type="entry name" value="trpS"/>
    <property type="match status" value="1"/>
</dbReference>
<organism evidence="10 11">
    <name type="scientific">Paludibaculum fermentans</name>
    <dbReference type="NCBI Taxonomy" id="1473598"/>
    <lineage>
        <taxon>Bacteria</taxon>
        <taxon>Pseudomonadati</taxon>
        <taxon>Acidobacteriota</taxon>
        <taxon>Terriglobia</taxon>
        <taxon>Bryobacterales</taxon>
        <taxon>Bryobacteraceae</taxon>
        <taxon>Paludibaculum</taxon>
    </lineage>
</organism>
<keyword evidence="11" id="KW-1185">Reference proteome</keyword>
<dbReference type="InterPro" id="IPR002306">
    <property type="entry name" value="Trp-tRNA-ligase"/>
</dbReference>
<comment type="similarity">
    <text evidence="1 8 9">Belongs to the class-I aminoacyl-tRNA synthetase family.</text>
</comment>
<dbReference type="InterPro" id="IPR024109">
    <property type="entry name" value="Trp-tRNA-ligase_bac-type"/>
</dbReference>
<keyword evidence="2 8" id="KW-0436">Ligase</keyword>
<accession>A0A7S7NPD5</accession>
<dbReference type="Gene3D" id="3.40.50.620">
    <property type="entry name" value="HUPs"/>
    <property type="match status" value="1"/>
</dbReference>
<dbReference type="Pfam" id="PF00579">
    <property type="entry name" value="tRNA-synt_1b"/>
    <property type="match status" value="1"/>
</dbReference>
<dbReference type="HAMAP" id="MF_00140_B">
    <property type="entry name" value="Trp_tRNA_synth_B"/>
    <property type="match status" value="1"/>
</dbReference>
<comment type="subunit">
    <text evidence="8">Homodimer.</text>
</comment>
<feature type="binding site" evidence="8">
    <location>
        <begin position="18"/>
        <end position="19"/>
    </location>
    <ligand>
        <name>ATP</name>
        <dbReference type="ChEBI" id="CHEBI:30616"/>
    </ligand>
</feature>
<dbReference type="InterPro" id="IPR050203">
    <property type="entry name" value="Trp-tRNA_synthetase"/>
</dbReference>
<dbReference type="GO" id="GO:0006436">
    <property type="term" value="P:tryptophanyl-tRNA aminoacylation"/>
    <property type="evidence" value="ECO:0007669"/>
    <property type="project" value="UniProtKB-UniRule"/>
</dbReference>
<comment type="function">
    <text evidence="8">Catalyzes the attachment of tryptophan to tRNA(Trp).</text>
</comment>
<keyword evidence="4 8" id="KW-0067">ATP-binding</keyword>
<dbReference type="PROSITE" id="PS00178">
    <property type="entry name" value="AA_TRNA_LIGASE_I"/>
    <property type="match status" value="1"/>
</dbReference>
<reference evidence="10 11" key="1">
    <citation type="submission" date="2020-10" db="EMBL/GenBank/DDBJ databases">
        <title>Complete genome sequence of Paludibaculum fermentans P105T, a facultatively anaerobic acidobacterium capable of dissimilatory Fe(III) reduction.</title>
        <authorList>
            <person name="Dedysh S.N."/>
            <person name="Beletsky A.V."/>
            <person name="Kulichevskaya I.S."/>
            <person name="Mardanov A.V."/>
            <person name="Ravin N.V."/>
        </authorList>
    </citation>
    <scope>NUCLEOTIDE SEQUENCE [LARGE SCALE GENOMIC DNA]</scope>
    <source>
        <strain evidence="10 11">P105</strain>
    </source>
</reference>
<comment type="subcellular location">
    <subcellularLocation>
        <location evidence="8">Cytoplasm</location>
    </subcellularLocation>
</comment>
<dbReference type="SUPFAM" id="SSF52374">
    <property type="entry name" value="Nucleotidylyl transferase"/>
    <property type="match status" value="1"/>
</dbReference>
<evidence type="ECO:0000256" key="6">
    <source>
        <dbReference type="ARBA" id="ARBA00023146"/>
    </source>
</evidence>
<dbReference type="RefSeq" id="WP_194448943.1">
    <property type="nucleotide sequence ID" value="NZ_CP063849.1"/>
</dbReference>
<feature type="binding site" evidence="8">
    <location>
        <begin position="145"/>
        <end position="147"/>
    </location>
    <ligand>
        <name>ATP</name>
        <dbReference type="ChEBI" id="CHEBI:30616"/>
    </ligand>
</feature>
<evidence type="ECO:0000256" key="1">
    <source>
        <dbReference type="ARBA" id="ARBA00005594"/>
    </source>
</evidence>